<dbReference type="Proteomes" id="UP001138780">
    <property type="component" value="Unassembled WGS sequence"/>
</dbReference>
<dbReference type="EMBL" id="MRXX01000008">
    <property type="protein sequence ID" value="MBK4779908.1"/>
    <property type="molecule type" value="Genomic_DNA"/>
</dbReference>
<dbReference type="EMBL" id="CP072329">
    <property type="protein sequence ID" value="QUB39128.1"/>
    <property type="molecule type" value="Genomic_DNA"/>
</dbReference>
<dbReference type="GO" id="GO:0003677">
    <property type="term" value="F:DNA binding"/>
    <property type="evidence" value="ECO:0007669"/>
    <property type="project" value="UniProtKB-KW"/>
</dbReference>
<dbReference type="Gene3D" id="3.40.50.1360">
    <property type="match status" value="1"/>
</dbReference>
<dbReference type="InterPro" id="IPR001034">
    <property type="entry name" value="DeoR_HTH"/>
</dbReference>
<keyword evidence="3" id="KW-0805">Transcription regulation</keyword>
<feature type="domain" description="HTH deoR-type" evidence="7">
    <location>
        <begin position="1"/>
        <end position="55"/>
    </location>
</feature>
<organism evidence="8 11">
    <name type="scientific">Streptococcus lactarius</name>
    <dbReference type="NCBI Taxonomy" id="684066"/>
    <lineage>
        <taxon>Bacteria</taxon>
        <taxon>Bacillati</taxon>
        <taxon>Bacillota</taxon>
        <taxon>Bacilli</taxon>
        <taxon>Lactobacillales</taxon>
        <taxon>Streptococcaceae</taxon>
        <taxon>Streptococcus</taxon>
    </lineage>
</organism>
<dbReference type="SMART" id="SM00420">
    <property type="entry name" value="HTH_DEOR"/>
    <property type="match status" value="1"/>
</dbReference>
<evidence type="ECO:0000313" key="10">
    <source>
        <dbReference type="Proteomes" id="UP000676511"/>
    </source>
</evidence>
<dbReference type="Proteomes" id="UP000676511">
    <property type="component" value="Chromosome"/>
</dbReference>
<dbReference type="RefSeq" id="WP_200772896.1">
    <property type="nucleotide sequence ID" value="NZ_CP072329.1"/>
</dbReference>
<evidence type="ECO:0000256" key="4">
    <source>
        <dbReference type="ARBA" id="ARBA00023125"/>
    </source>
</evidence>
<evidence type="ECO:0000313" key="8">
    <source>
        <dbReference type="EMBL" id="MBK4779908.1"/>
    </source>
</evidence>
<keyword evidence="5" id="KW-0804">Transcription</keyword>
<dbReference type="PANTHER" id="PTHR30363:SF4">
    <property type="entry name" value="GLYCEROL-3-PHOSPHATE REGULON REPRESSOR"/>
    <property type="match status" value="1"/>
</dbReference>
<reference evidence="9 10" key="2">
    <citation type="submission" date="2021-03" db="EMBL/GenBank/DDBJ databases">
        <title>Human Oral Microbial Genomes.</title>
        <authorList>
            <person name="Johnston C.D."/>
            <person name="Chen T."/>
            <person name="Dewhirst F.E."/>
        </authorList>
    </citation>
    <scope>NUCLEOTIDE SEQUENCE [LARGE SCALE GENOMIC DNA]</scope>
    <source>
        <strain evidence="9 10">CCUG 66490</strain>
    </source>
</reference>
<dbReference type="PRINTS" id="PR00037">
    <property type="entry name" value="HTHLACR"/>
</dbReference>
<accession>A0A9X0WNQ8</accession>
<evidence type="ECO:0000256" key="6">
    <source>
        <dbReference type="ARBA" id="ARBA00024937"/>
    </source>
</evidence>
<evidence type="ECO:0000256" key="5">
    <source>
        <dbReference type="ARBA" id="ARBA00023163"/>
    </source>
</evidence>
<dbReference type="PROSITE" id="PS00894">
    <property type="entry name" value="HTH_DEOR_1"/>
    <property type="match status" value="1"/>
</dbReference>
<protein>
    <recommendedName>
        <fullName evidence="1">Lactose phosphotransferase system repressor</fullName>
    </recommendedName>
</protein>
<evidence type="ECO:0000259" key="7">
    <source>
        <dbReference type="PROSITE" id="PS51000"/>
    </source>
</evidence>
<dbReference type="SUPFAM" id="SSF100950">
    <property type="entry name" value="NagB/RpiA/CoA transferase-like"/>
    <property type="match status" value="1"/>
</dbReference>
<dbReference type="Gene3D" id="1.10.10.10">
    <property type="entry name" value="Winged helix-like DNA-binding domain superfamily/Winged helix DNA-binding domain"/>
    <property type="match status" value="1"/>
</dbReference>
<dbReference type="GO" id="GO:0003700">
    <property type="term" value="F:DNA-binding transcription factor activity"/>
    <property type="evidence" value="ECO:0007669"/>
    <property type="project" value="InterPro"/>
</dbReference>
<evidence type="ECO:0000256" key="1">
    <source>
        <dbReference type="ARBA" id="ARBA00021390"/>
    </source>
</evidence>
<dbReference type="InterPro" id="IPR050313">
    <property type="entry name" value="Carb_Metab_HTH_regulators"/>
</dbReference>
<evidence type="ECO:0000313" key="11">
    <source>
        <dbReference type="Proteomes" id="UP001138780"/>
    </source>
</evidence>
<keyword evidence="4" id="KW-0238">DNA-binding</keyword>
<dbReference type="InterPro" id="IPR036390">
    <property type="entry name" value="WH_DNA-bd_sf"/>
</dbReference>
<dbReference type="SMART" id="SM01134">
    <property type="entry name" value="DeoRC"/>
    <property type="match status" value="1"/>
</dbReference>
<dbReference type="Pfam" id="PF00455">
    <property type="entry name" value="DeoRC"/>
    <property type="match status" value="1"/>
</dbReference>
<evidence type="ECO:0000256" key="2">
    <source>
        <dbReference type="ARBA" id="ARBA00022491"/>
    </source>
</evidence>
<dbReference type="InterPro" id="IPR036388">
    <property type="entry name" value="WH-like_DNA-bd_sf"/>
</dbReference>
<gene>
    <name evidence="8" type="ORF">BTU61_06845</name>
    <name evidence="9" type="ORF">J4854_01360</name>
</gene>
<dbReference type="PROSITE" id="PS51000">
    <property type="entry name" value="HTH_DEOR_2"/>
    <property type="match status" value="1"/>
</dbReference>
<dbReference type="InterPro" id="IPR018356">
    <property type="entry name" value="Tscrpt_reg_HTH_DeoR_CS"/>
</dbReference>
<dbReference type="Pfam" id="PF08220">
    <property type="entry name" value="HTH_DeoR"/>
    <property type="match status" value="1"/>
</dbReference>
<keyword evidence="10" id="KW-1185">Reference proteome</keyword>
<sequence length="247" mass="27723">MKRLEEILKLVSQYEKIDVNTLSEALEVSKVTIRKDLDKLESKGLLHREHGYAVLNSGDDINVRLSFHHDTKRKIAQAAAKLVQDNETILIESGSTCALLAEEICQTKKNVKIVTNSYFIADFIRNYDSCKIILLGGEFQKDSQVTVGPLLKELIQSFRVKNAFIGADGYDDELGFTGKDMMRSEVVQYMSQVSENIVILTDSSKFQKKGNVRNFALSQVQRVITDKGIAPEAMKKLEQASISLTMV</sequence>
<keyword evidence="2" id="KW-0678">Repressor</keyword>
<reference evidence="8" key="1">
    <citation type="submission" date="2016-12" db="EMBL/GenBank/DDBJ databases">
        <title>Draft genome of Streptococcus lactarius CCUG 66490T type strain.</title>
        <authorList>
            <person name="Salva-Serra F."/>
            <person name="Engstrom-Jakobsson H."/>
            <person name="Thorell K."/>
            <person name="Gomila M."/>
            <person name="Gonzales-Siles L."/>
            <person name="Busquets A."/>
            <person name="Jaen-Luchoro D."/>
            <person name="Karlsson R."/>
            <person name="Kristiansson E."/>
            <person name="Moore E."/>
        </authorList>
    </citation>
    <scope>NUCLEOTIDE SEQUENCE</scope>
    <source>
        <strain evidence="8">CCUG 66490</strain>
    </source>
</reference>
<comment type="function">
    <text evidence="6">Repressor of the lactose catabolism operon. Galactose-6-phosphate is the inducer.</text>
</comment>
<dbReference type="InterPro" id="IPR014036">
    <property type="entry name" value="DeoR-like_C"/>
</dbReference>
<dbReference type="AlphaFoldDB" id="A0A9X0WNQ8"/>
<evidence type="ECO:0000313" key="9">
    <source>
        <dbReference type="EMBL" id="QUB39128.1"/>
    </source>
</evidence>
<name>A0A9X0WNQ8_9STRE</name>
<proteinExistence type="predicted"/>
<dbReference type="PANTHER" id="PTHR30363">
    <property type="entry name" value="HTH-TYPE TRANSCRIPTIONAL REGULATOR SRLR-RELATED"/>
    <property type="match status" value="1"/>
</dbReference>
<evidence type="ECO:0000256" key="3">
    <source>
        <dbReference type="ARBA" id="ARBA00023015"/>
    </source>
</evidence>
<dbReference type="InterPro" id="IPR037171">
    <property type="entry name" value="NagB/RpiA_transferase-like"/>
</dbReference>
<dbReference type="SUPFAM" id="SSF46785">
    <property type="entry name" value="Winged helix' DNA-binding domain"/>
    <property type="match status" value="1"/>
</dbReference>